<name>A0A975YFC3_9RHOB</name>
<proteinExistence type="predicted"/>
<dbReference type="EMBL" id="JAIMBW010000001">
    <property type="protein sequence ID" value="MBY4894652.1"/>
    <property type="molecule type" value="Genomic_DNA"/>
</dbReference>
<keyword evidence="2" id="KW-1185">Reference proteome</keyword>
<sequence>MLDSSDMPLLICGVMFAGVLSLAASSGSPPGPALTLDETRFPLIPVAEDPGGEPLQTDVPTQIVDVAAGFQAELLFAYALDGVVVSRRVFRGRGVNQISPLDLGIVWGDLAEGDAIDSMRFTAGRRVLHSRTDDISALPQDWARHITNNHLIPASDTVREALLAVEIGQRVRITGFLVNVTGETTSPWRSSITRDDGSIVSGCEIILVRGVEVIG</sequence>
<evidence type="ECO:0000313" key="1">
    <source>
        <dbReference type="EMBL" id="QXL87292.1"/>
    </source>
</evidence>
<dbReference type="AlphaFoldDB" id="A0A975YFC3"/>
<dbReference type="Proteomes" id="UP000693972">
    <property type="component" value="Unassembled WGS sequence"/>
</dbReference>
<dbReference type="EMBL" id="CP078073">
    <property type="protein sequence ID" value="QXL87292.1"/>
    <property type="molecule type" value="Genomic_DNA"/>
</dbReference>
<reference evidence="1 2" key="1">
    <citation type="submission" date="2021-07" db="EMBL/GenBank/DDBJ databases">
        <title>Karlodiniumbacter phycospheric gen. nov., sp. nov., a phycosphere bacterium isolated from karlodinium veneficum.</title>
        <authorList>
            <person name="Peng Y."/>
            <person name="Jiang L."/>
            <person name="Lee J."/>
        </authorList>
    </citation>
    <scope>NUCLEOTIDE SEQUENCE</scope>
    <source>
        <strain evidence="1 2">N5</strain>
    </source>
</reference>
<protein>
    <submittedName>
        <fullName evidence="1">Uncharacterized protein</fullName>
    </submittedName>
</protein>
<dbReference type="RefSeq" id="WP_257894188.1">
    <property type="nucleotide sequence ID" value="NZ_JAIMBW010000001.1"/>
</dbReference>
<organism evidence="1">
    <name type="scientific">Gymnodinialimonas phycosphaerae</name>
    <dbReference type="NCBI Taxonomy" id="2841589"/>
    <lineage>
        <taxon>Bacteria</taxon>
        <taxon>Pseudomonadati</taxon>
        <taxon>Pseudomonadota</taxon>
        <taxon>Alphaproteobacteria</taxon>
        <taxon>Rhodobacterales</taxon>
        <taxon>Paracoccaceae</taxon>
        <taxon>Gymnodinialimonas</taxon>
    </lineage>
</organism>
<gene>
    <name evidence="1" type="ORF">KUL25_17980</name>
</gene>
<evidence type="ECO:0000313" key="2">
    <source>
        <dbReference type="Proteomes" id="UP000693972"/>
    </source>
</evidence>
<accession>A0A975YFC3</accession>